<sequence length="151" mass="17562">MDCKKNGGYLIHHIRLLNGRLYQKLLSKEPDALFRSEQEKILSILWNDTEGYITCSELSCRTGLANNTLTSMLKKLEEQGLVCMEDCPKDKRRKYVNLTELGKSQKEIGEKVSRELGEIFYEGFKEEEIVQVENYLNRILQNLKDGELEKN</sequence>
<dbReference type="SUPFAM" id="SSF46785">
    <property type="entry name" value="Winged helix' DNA-binding domain"/>
    <property type="match status" value="1"/>
</dbReference>
<dbReference type="HOGENOM" id="CLU_083287_18_3_9"/>
<keyword evidence="6" id="KW-1185">Reference proteome</keyword>
<name>D0BN59_9LACT</name>
<dbReference type="GO" id="GO:0003700">
    <property type="term" value="F:DNA-binding transcription factor activity"/>
    <property type="evidence" value="ECO:0007669"/>
    <property type="project" value="InterPro"/>
</dbReference>
<dbReference type="InterPro" id="IPR000835">
    <property type="entry name" value="HTH_MarR-typ"/>
</dbReference>
<evidence type="ECO:0000256" key="2">
    <source>
        <dbReference type="ARBA" id="ARBA00023125"/>
    </source>
</evidence>
<dbReference type="InterPro" id="IPR011991">
    <property type="entry name" value="ArsR-like_HTH"/>
</dbReference>
<dbReference type="PROSITE" id="PS01117">
    <property type="entry name" value="HTH_MARR_1"/>
    <property type="match status" value="1"/>
</dbReference>
<reference evidence="5" key="2">
    <citation type="submission" date="2011-10" db="EMBL/GenBank/DDBJ databases">
        <title>The Genome Sequence of Granulicatella elegans ATCC 700633.</title>
        <authorList>
            <consortium name="The Broad Institute Genome Sequencing Platform"/>
            <consortium name="The Broad Institute Genome Sequencing Center for Infectious Disease"/>
            <person name="Earl A."/>
            <person name="Ward D."/>
            <person name="Feldgarden M."/>
            <person name="Gevers D."/>
            <person name="Sibley C.D."/>
            <person name="Field T.R."/>
            <person name="Grinwis M."/>
            <person name="Eshaghurshan C.S."/>
            <person name="Surette M.G."/>
            <person name="Young S.K."/>
            <person name="Zeng Q."/>
            <person name="Gargeya S."/>
            <person name="Fitzgerald M."/>
            <person name="Haas B."/>
            <person name="Abouelleil A."/>
            <person name="Alvarado L."/>
            <person name="Arachchi H.M."/>
            <person name="Berlin A."/>
            <person name="Brown A."/>
            <person name="Chapman S.B."/>
            <person name="Chen Z."/>
            <person name="Dunbar C."/>
            <person name="Freedman E."/>
            <person name="Gearin G."/>
            <person name="Goldberg J."/>
            <person name="Griggs A."/>
            <person name="Gujja S."/>
            <person name="Heiman D."/>
            <person name="Howarth C."/>
            <person name="Larson L."/>
            <person name="Lui A."/>
            <person name="MacDonald P.J.P."/>
            <person name="Montmayeur A."/>
            <person name="Murphy C."/>
            <person name="Neiman D."/>
            <person name="Pearson M."/>
            <person name="Priest M."/>
            <person name="Roberts A."/>
            <person name="Saif S."/>
            <person name="Shea T."/>
            <person name="Shenoy N."/>
            <person name="Sisk P."/>
            <person name="Stolte C."/>
            <person name="Sykes S."/>
            <person name="Wortman J."/>
            <person name="Nusbaum C."/>
            <person name="Birren B."/>
        </authorList>
    </citation>
    <scope>NUCLEOTIDE SEQUENCE [LARGE SCALE GENOMIC DNA]</scope>
    <source>
        <strain evidence="5">ATCC 700633</strain>
    </source>
</reference>
<keyword evidence="3" id="KW-0804">Transcription</keyword>
<dbReference type="eggNOG" id="COG1846">
    <property type="taxonomic scope" value="Bacteria"/>
</dbReference>
<dbReference type="PANTHER" id="PTHR42756:SF1">
    <property type="entry name" value="TRANSCRIPTIONAL REPRESSOR OF EMRAB OPERON"/>
    <property type="match status" value="1"/>
</dbReference>
<dbReference type="PROSITE" id="PS50995">
    <property type="entry name" value="HTH_MARR_2"/>
    <property type="match status" value="1"/>
</dbReference>
<dbReference type="OrthoDB" id="9806864at2"/>
<evidence type="ECO:0000256" key="3">
    <source>
        <dbReference type="ARBA" id="ARBA00023163"/>
    </source>
</evidence>
<dbReference type="Gene3D" id="1.10.10.10">
    <property type="entry name" value="Winged helix-like DNA-binding domain superfamily/Winged helix DNA-binding domain"/>
    <property type="match status" value="1"/>
</dbReference>
<keyword evidence="1" id="KW-0805">Transcription regulation</keyword>
<comment type="caution">
    <text evidence="5">The sequence shown here is derived from an EMBL/GenBank/DDBJ whole genome shotgun (WGS) entry which is preliminary data.</text>
</comment>
<dbReference type="InterPro" id="IPR036388">
    <property type="entry name" value="WH-like_DNA-bd_sf"/>
</dbReference>
<protein>
    <recommendedName>
        <fullName evidence="4">HTH marR-type domain-containing protein</fullName>
    </recommendedName>
</protein>
<dbReference type="InterPro" id="IPR023187">
    <property type="entry name" value="Tscrpt_reg_MarR-type_CS"/>
</dbReference>
<dbReference type="SMART" id="SM00347">
    <property type="entry name" value="HTH_MARR"/>
    <property type="match status" value="1"/>
</dbReference>
<evidence type="ECO:0000313" key="6">
    <source>
        <dbReference type="Proteomes" id="UP000002939"/>
    </source>
</evidence>
<keyword evidence="2" id="KW-0238">DNA-binding</keyword>
<dbReference type="STRING" id="626369.HMPREF0446_01394"/>
<organism evidence="5 6">
    <name type="scientific">Granulicatella elegans ATCC 700633</name>
    <dbReference type="NCBI Taxonomy" id="626369"/>
    <lineage>
        <taxon>Bacteria</taxon>
        <taxon>Bacillati</taxon>
        <taxon>Bacillota</taxon>
        <taxon>Bacilli</taxon>
        <taxon>Lactobacillales</taxon>
        <taxon>Carnobacteriaceae</taxon>
        <taxon>Granulicatella</taxon>
    </lineage>
</organism>
<dbReference type="AlphaFoldDB" id="D0BN59"/>
<dbReference type="PANTHER" id="PTHR42756">
    <property type="entry name" value="TRANSCRIPTIONAL REGULATOR, MARR"/>
    <property type="match status" value="1"/>
</dbReference>
<feature type="domain" description="HTH marR-type" evidence="4">
    <location>
        <begin position="1"/>
        <end position="141"/>
    </location>
</feature>
<dbReference type="InterPro" id="IPR036390">
    <property type="entry name" value="WH_DNA-bd_sf"/>
</dbReference>
<dbReference type="RefSeq" id="WP_006703670.1">
    <property type="nucleotide sequence ID" value="NZ_KI391971.1"/>
</dbReference>
<dbReference type="Pfam" id="PF01047">
    <property type="entry name" value="MarR"/>
    <property type="match status" value="1"/>
</dbReference>
<dbReference type="PRINTS" id="PR00598">
    <property type="entry name" value="HTHMARR"/>
</dbReference>
<gene>
    <name evidence="5" type="ORF">HMPREF0446_01394</name>
</gene>
<accession>D0BN59</accession>
<evidence type="ECO:0000259" key="4">
    <source>
        <dbReference type="PROSITE" id="PS50995"/>
    </source>
</evidence>
<evidence type="ECO:0000256" key="1">
    <source>
        <dbReference type="ARBA" id="ARBA00023015"/>
    </source>
</evidence>
<dbReference type="Proteomes" id="UP000002939">
    <property type="component" value="Unassembled WGS sequence"/>
</dbReference>
<dbReference type="GO" id="GO:0003677">
    <property type="term" value="F:DNA binding"/>
    <property type="evidence" value="ECO:0007669"/>
    <property type="project" value="UniProtKB-KW"/>
</dbReference>
<reference evidence="5" key="1">
    <citation type="submission" date="2009-09" db="EMBL/GenBank/DDBJ databases">
        <authorList>
            <consortium name="The Broad Institute Genome Sequencing Platform"/>
            <person name="Ward D."/>
            <person name="Feldgarden M."/>
            <person name="Earl A."/>
            <person name="Young S.K."/>
            <person name="Zeng Q."/>
            <person name="Koehrsen M."/>
            <person name="Alvarado L."/>
            <person name="Berlin A."/>
            <person name="Bochicchio J."/>
            <person name="Borenstein D."/>
            <person name="Chapman S.B."/>
            <person name="Chen Z."/>
            <person name="Engels R."/>
            <person name="Freedman E."/>
            <person name="Gellesch M."/>
            <person name="Goldberg J."/>
            <person name="Griggs A."/>
            <person name="Gujja S."/>
            <person name="Heilman E."/>
            <person name="Heiman D."/>
            <person name="Hepburn T."/>
            <person name="Howarth C."/>
            <person name="Jen D."/>
            <person name="Larson L."/>
            <person name="Lewis B."/>
            <person name="Mehta T."/>
            <person name="Park D."/>
            <person name="Pearson M."/>
            <person name="Roberts A."/>
            <person name="Saif S."/>
            <person name="Shea T."/>
            <person name="Shenoy N."/>
            <person name="Sisk P."/>
            <person name="Stolte C."/>
            <person name="Sykes S."/>
            <person name="Thomson T."/>
            <person name="Walk T."/>
            <person name="White J."/>
            <person name="Yandava C."/>
            <person name="Sibley C.D."/>
            <person name="Field T.R."/>
            <person name="Grinwis M."/>
            <person name="Eshaghurshan C.S."/>
            <person name="Surette M.G."/>
            <person name="Haas B."/>
            <person name="Nusbaum C."/>
            <person name="Birren B."/>
        </authorList>
    </citation>
    <scope>NUCLEOTIDE SEQUENCE [LARGE SCALE GENOMIC DNA]</scope>
    <source>
        <strain evidence="5">ATCC 700633</strain>
    </source>
</reference>
<evidence type="ECO:0000313" key="5">
    <source>
        <dbReference type="EMBL" id="EEW92549.1"/>
    </source>
</evidence>
<dbReference type="CDD" id="cd00090">
    <property type="entry name" value="HTH_ARSR"/>
    <property type="match status" value="1"/>
</dbReference>
<dbReference type="EMBL" id="ACRF02000003">
    <property type="protein sequence ID" value="EEW92549.1"/>
    <property type="molecule type" value="Genomic_DNA"/>
</dbReference>
<proteinExistence type="predicted"/>